<accession>A0A1N5VS46</accession>
<protein>
    <submittedName>
        <fullName evidence="5">Adenylate cyclase, class 3</fullName>
    </submittedName>
</protein>
<evidence type="ECO:0000259" key="4">
    <source>
        <dbReference type="PROSITE" id="PS50125"/>
    </source>
</evidence>
<keyword evidence="6" id="KW-1185">Reference proteome</keyword>
<dbReference type="InterPro" id="IPR001054">
    <property type="entry name" value="A/G_cyclase"/>
</dbReference>
<feature type="compositionally biased region" description="Low complexity" evidence="3">
    <location>
        <begin position="737"/>
        <end position="753"/>
    </location>
</feature>
<dbReference type="InterPro" id="IPR027417">
    <property type="entry name" value="P-loop_NTPase"/>
</dbReference>
<dbReference type="PANTHER" id="PTHR16305">
    <property type="entry name" value="TESTICULAR SOLUBLE ADENYLYL CYCLASE"/>
    <property type="match status" value="1"/>
</dbReference>
<dbReference type="GO" id="GO:0005737">
    <property type="term" value="C:cytoplasm"/>
    <property type="evidence" value="ECO:0007669"/>
    <property type="project" value="TreeGrafter"/>
</dbReference>
<dbReference type="Pfam" id="PF00211">
    <property type="entry name" value="Guanylate_cyc"/>
    <property type="match status" value="1"/>
</dbReference>
<dbReference type="GO" id="GO:0009190">
    <property type="term" value="P:cyclic nucleotide biosynthetic process"/>
    <property type="evidence" value="ECO:0007669"/>
    <property type="project" value="InterPro"/>
</dbReference>
<dbReference type="GO" id="GO:0005524">
    <property type="term" value="F:ATP binding"/>
    <property type="evidence" value="ECO:0007669"/>
    <property type="project" value="UniProtKB-KW"/>
</dbReference>
<evidence type="ECO:0000256" key="1">
    <source>
        <dbReference type="ARBA" id="ARBA00022741"/>
    </source>
</evidence>
<keyword evidence="2" id="KW-0067">ATP-binding</keyword>
<dbReference type="STRING" id="709881.SAMN04489832_1829"/>
<evidence type="ECO:0000313" key="5">
    <source>
        <dbReference type="EMBL" id="SIM75666.1"/>
    </source>
</evidence>
<dbReference type="Gene3D" id="3.30.70.1230">
    <property type="entry name" value="Nucleotide cyclase"/>
    <property type="match status" value="1"/>
</dbReference>
<dbReference type="SUPFAM" id="SSF55073">
    <property type="entry name" value="Nucleotide cyclase"/>
    <property type="match status" value="1"/>
</dbReference>
<dbReference type="EMBL" id="FSQT01000001">
    <property type="protein sequence ID" value="SIM75666.1"/>
    <property type="molecule type" value="Genomic_DNA"/>
</dbReference>
<dbReference type="InterPro" id="IPR041664">
    <property type="entry name" value="AAA_16"/>
</dbReference>
<dbReference type="AlphaFoldDB" id="A0A1N5VS46"/>
<dbReference type="Gene3D" id="3.40.50.300">
    <property type="entry name" value="P-loop containing nucleotide triphosphate hydrolases"/>
    <property type="match status" value="1"/>
</dbReference>
<dbReference type="GO" id="GO:0035556">
    <property type="term" value="P:intracellular signal transduction"/>
    <property type="evidence" value="ECO:0007669"/>
    <property type="project" value="InterPro"/>
</dbReference>
<organism evidence="5 6">
    <name type="scientific">Micromonospora cremea</name>
    <dbReference type="NCBI Taxonomy" id="709881"/>
    <lineage>
        <taxon>Bacteria</taxon>
        <taxon>Bacillati</taxon>
        <taxon>Actinomycetota</taxon>
        <taxon>Actinomycetes</taxon>
        <taxon>Micromonosporales</taxon>
        <taxon>Micromonosporaceae</taxon>
        <taxon>Micromonospora</taxon>
    </lineage>
</organism>
<feature type="region of interest" description="Disordered" evidence="3">
    <location>
        <begin position="695"/>
        <end position="825"/>
    </location>
</feature>
<proteinExistence type="predicted"/>
<reference evidence="6" key="1">
    <citation type="submission" date="2016-12" db="EMBL/GenBank/DDBJ databases">
        <authorList>
            <person name="Varghese N."/>
            <person name="Submissions S."/>
        </authorList>
    </citation>
    <scope>NUCLEOTIDE SEQUENCE [LARGE SCALE GENOMIC DNA]</scope>
    <source>
        <strain evidence="6">DSM 45599</strain>
    </source>
</reference>
<feature type="compositionally biased region" description="Pro residues" evidence="3">
    <location>
        <begin position="711"/>
        <end position="722"/>
    </location>
</feature>
<sequence length="825" mass="85159">MRYPMTTIVTQRTTAPHWPVPEERRTVTVLFADIVGSTALVDRLDPEDVRALQRAYFDTVAGVLHRWQGVVEKYVGDAVMALFGARHSDGFDAYRAVRAGLEIQAALDRRPMVGDIALRVRVGVATGEVVVDLASAVNGGHGVASGAVITTAARLQEYAPPGAVALCAATARATAGLIAQRQLAPVPGTGRVPPVPIWHAVGPVRPSADPHDGPLIGRRRELATVRDQLSRAVREHNPRWVSLVGPTGSGRSRLLHELTSSLTTVDGVAVRWCVATCQPYPDQVLAPVADLLRVLTGIRHGDGPAVVRDRLTATLAPLLPPSRVAAAVPALERLLATPDGSAAALAGAAACRDALLRLAARRPLIVAVDDLDRAASAVSRFLHALFTAATARGLPLAVVTLHQPHWADTRPGAARRVAVRPLATVQSGRLLRLLLTRAGQPVALVDRLLPVVGGRPGHAAAYVRSIVDGADPATLPLPDEVRRAVGAELDRLDGERRAVLMAAATLGGVITGAAVDRALGWTPGRSAPALRGLVAAGLLLPRRAGGYAFAAPALRRVAAERLPRALRAAFAHRAANVAHPAPPDAVAQDARSAPDRPAAVGADKAVPATHRADTAVSAAQRTEARGSTVRRTDASGSVAHRAEVAGSVAHRTPAAGSAARAQVSARAEVVPLNSARSRAHRLDAVFAALAAWPATSTAPAGSRRHSGTPAAAPPPRTDPPAPVRRLRTAASADDVSPARSSPALAPALATSAAPMPPATAGSDRRSSVDPPLASVRAAPAARGSSGPRRTPPPGALTVVHGATGAARAVPRPPLIHPLDGLAASA</sequence>
<gene>
    <name evidence="5" type="ORF">SAMN04489832_1829</name>
</gene>
<dbReference type="CDD" id="cd07302">
    <property type="entry name" value="CHD"/>
    <property type="match status" value="1"/>
</dbReference>
<dbReference type="InterPro" id="IPR029787">
    <property type="entry name" value="Nucleotide_cyclase"/>
</dbReference>
<feature type="domain" description="Guanylate cyclase" evidence="4">
    <location>
        <begin position="28"/>
        <end position="156"/>
    </location>
</feature>
<evidence type="ECO:0000256" key="3">
    <source>
        <dbReference type="SAM" id="MobiDB-lite"/>
    </source>
</evidence>
<dbReference type="SUPFAM" id="SSF52540">
    <property type="entry name" value="P-loop containing nucleoside triphosphate hydrolases"/>
    <property type="match status" value="1"/>
</dbReference>
<name>A0A1N5VS46_9ACTN</name>
<dbReference type="Proteomes" id="UP000185124">
    <property type="component" value="Unassembled WGS sequence"/>
</dbReference>
<feature type="region of interest" description="Disordered" evidence="3">
    <location>
        <begin position="580"/>
        <end position="639"/>
    </location>
</feature>
<dbReference type="SMART" id="SM00044">
    <property type="entry name" value="CYCc"/>
    <property type="match status" value="1"/>
</dbReference>
<evidence type="ECO:0000313" key="6">
    <source>
        <dbReference type="Proteomes" id="UP000185124"/>
    </source>
</evidence>
<dbReference type="Pfam" id="PF13191">
    <property type="entry name" value="AAA_16"/>
    <property type="match status" value="1"/>
</dbReference>
<keyword evidence="1" id="KW-0547">Nucleotide-binding</keyword>
<dbReference type="PANTHER" id="PTHR16305:SF28">
    <property type="entry name" value="GUANYLATE CYCLASE DOMAIN-CONTAINING PROTEIN"/>
    <property type="match status" value="1"/>
</dbReference>
<evidence type="ECO:0000256" key="2">
    <source>
        <dbReference type="ARBA" id="ARBA00022840"/>
    </source>
</evidence>
<dbReference type="PROSITE" id="PS50125">
    <property type="entry name" value="GUANYLATE_CYCLASE_2"/>
    <property type="match status" value="1"/>
</dbReference>
<dbReference type="GO" id="GO:0004016">
    <property type="term" value="F:adenylate cyclase activity"/>
    <property type="evidence" value="ECO:0007669"/>
    <property type="project" value="TreeGrafter"/>
</dbReference>